<gene>
    <name evidence="1" type="ordered locus">Pcar_3043</name>
</gene>
<dbReference type="AlphaFoldDB" id="Q3A029"/>
<name>Q3A029_SYNC1</name>
<dbReference type="InterPro" id="IPR014997">
    <property type="entry name" value="DUF1847"/>
</dbReference>
<dbReference type="eggNOG" id="COG4887">
    <property type="taxonomic scope" value="Bacteria"/>
</dbReference>
<evidence type="ECO:0008006" key="3">
    <source>
        <dbReference type="Google" id="ProtNLM"/>
    </source>
</evidence>
<reference evidence="2" key="1">
    <citation type="submission" date="2005-10" db="EMBL/GenBank/DDBJ databases">
        <title>Complete sequence of Pelobacter carbinolicus DSM 2380.</title>
        <authorList>
            <person name="Copeland A."/>
            <person name="Lucas S."/>
            <person name="Lapidus A."/>
            <person name="Barry K."/>
            <person name="Detter J.C."/>
            <person name="Glavina T."/>
            <person name="Hammon N."/>
            <person name="Israni S."/>
            <person name="Pitluck S."/>
            <person name="Chertkov O."/>
            <person name="Schmutz J."/>
            <person name="Larimer F."/>
            <person name="Land M."/>
            <person name="Kyrpides N."/>
            <person name="Ivanova N."/>
            <person name="Richardson P."/>
        </authorList>
    </citation>
    <scope>NUCLEOTIDE SEQUENCE [LARGE SCALE GENOMIC DNA]</scope>
    <source>
        <strain evidence="2">DSM 2380 / NBRC 103641 / GraBd1</strain>
    </source>
</reference>
<dbReference type="OrthoDB" id="9795204at2"/>
<keyword evidence="2" id="KW-1185">Reference proteome</keyword>
<dbReference type="EMBL" id="CP000142">
    <property type="protein sequence ID" value="ABA90278.1"/>
    <property type="molecule type" value="Genomic_DNA"/>
</dbReference>
<dbReference type="Proteomes" id="UP000002534">
    <property type="component" value="Chromosome"/>
</dbReference>
<dbReference type="STRING" id="338963.Pcar_3043"/>
<dbReference type="Pfam" id="PF08901">
    <property type="entry name" value="DUF1847"/>
    <property type="match status" value="1"/>
</dbReference>
<organism evidence="1 2">
    <name type="scientific">Syntrophotalea carbinolica (strain DSM 2380 / NBRC 103641 / GraBd1)</name>
    <name type="common">Pelobacter carbinolicus</name>
    <dbReference type="NCBI Taxonomy" id="338963"/>
    <lineage>
        <taxon>Bacteria</taxon>
        <taxon>Pseudomonadati</taxon>
        <taxon>Thermodesulfobacteriota</taxon>
        <taxon>Desulfuromonadia</taxon>
        <taxon>Desulfuromonadales</taxon>
        <taxon>Syntrophotaleaceae</taxon>
        <taxon>Syntrophotalea</taxon>
    </lineage>
</organism>
<evidence type="ECO:0000313" key="2">
    <source>
        <dbReference type="Proteomes" id="UP000002534"/>
    </source>
</evidence>
<dbReference type="KEGG" id="pca:Pcar_3043"/>
<dbReference type="RefSeq" id="WP_011342837.1">
    <property type="nucleotide sequence ID" value="NC_007498.2"/>
</dbReference>
<proteinExistence type="predicted"/>
<evidence type="ECO:0000313" key="1">
    <source>
        <dbReference type="EMBL" id="ABA90278.1"/>
    </source>
</evidence>
<dbReference type="HOGENOM" id="CLU_091350_1_0_7"/>
<accession>Q3A029</accession>
<reference evidence="1 2" key="2">
    <citation type="journal article" date="2012" name="BMC Genomics">
        <title>The genome of Pelobacter carbinolicus reveals surprising metabolic capabilities and physiological features.</title>
        <authorList>
            <person name="Aklujkar M."/>
            <person name="Haveman S.A."/>
            <person name="Didonato R.Jr."/>
            <person name="Chertkov O."/>
            <person name="Han C.S."/>
            <person name="Land M.L."/>
            <person name="Brown P."/>
            <person name="Lovley D.R."/>
        </authorList>
    </citation>
    <scope>NUCLEOTIDE SEQUENCE [LARGE SCALE GENOMIC DNA]</scope>
    <source>
        <strain evidence="2">DSM 2380 / NBRC 103641 / GraBd1</strain>
    </source>
</reference>
<protein>
    <recommendedName>
        <fullName evidence="3">Metal-binding protein</fullName>
    </recommendedName>
</protein>
<sequence>MTDKDPRCASCPYESSDRICRNKDGKAPAFCPTLNMPDLAQESLKQYNDDPAISNFAKQASIQEADGYINRELGHAAVRGSKTRIEEIMEFAAKMGYKRLGLAFCMGLRKEAQVVEKLLSSRGFEVVSAICKVGGISKECIGLSKEQQVDPKGAEIMCNPIMQAMILNEGKTDFNVLLGLCVGHDSLFLKYAEAPCTVLAVKDRVLGHNPLAAIYNVDSYYRSLK</sequence>